<dbReference type="AlphaFoldDB" id="A0A366FLS7"/>
<dbReference type="OrthoDB" id="5593939at2"/>
<protein>
    <submittedName>
        <fullName evidence="1">Uncharacterized protein</fullName>
    </submittedName>
</protein>
<evidence type="ECO:0000313" key="1">
    <source>
        <dbReference type="EMBL" id="RBP15612.1"/>
    </source>
</evidence>
<organism evidence="1 2">
    <name type="scientific">Roseiarcus fermentans</name>
    <dbReference type="NCBI Taxonomy" id="1473586"/>
    <lineage>
        <taxon>Bacteria</taxon>
        <taxon>Pseudomonadati</taxon>
        <taxon>Pseudomonadota</taxon>
        <taxon>Alphaproteobacteria</taxon>
        <taxon>Hyphomicrobiales</taxon>
        <taxon>Roseiarcaceae</taxon>
        <taxon>Roseiarcus</taxon>
    </lineage>
</organism>
<sequence length="834" mass="81630">MSSTTTSIWNNASGGSWSTKAAWNGVVPNSAAVAALLGTLSKAYTVTSGSNETVEMLTAQSGATLSLTSGVFDVDNTAGSSDLYDLGSVAVGGGATLAIGPVQGQSPWLDEIDGSGKLALTSSGASWATLADMTSHLVLKGGGAVSLAGHARIVGTTASQALFENVNDTISGFGTIGNGASGSSGNSGLALQNDSPGTIDANGAAGQTLVLDTGATAIENAGLLESTGVGGLTIDSAVKNDGRLIATAGVVTVNNANVSGNGDVMVGAGAELALDNSGLGVNDLFIGSAAANGGLVTTTAGNTTHVGVNGSFAGDWMQLNTDNFGTIAVVDNSTLNVNVLMVNEPSGIVKVMGKTATTTLEFCDGGGEILGGSVVLSDSVRNQLISNGVGANFQDYSDLSGSGVIGDGWLRLDVGAAGVVNSNGAAGLAIVADTLAMQANSESANTNDGLVETTGAGGLTIGGAFVNGGVLLASGAGALTLNGAEITSGGGRVEAVGDGRIVLEHGAAVSGQSDATISAQGALMTTAGDVGALADTFSVQSAILGTVDIVDNSTLIIGNPQVFNSGKIAIEGVAHATTLEIAGGQSLMLNGTGVVDLEGADSSILTAGPGAGMENYSETIEGAGRIGDSNMSWLENGFGATIDATGASGLAIDSNWFGNGGTVQSDSAGGLAIEQSIDNAGELVAKTGNIVVGGSVYGGGEIDIDGVGSVEVGQSESDTVVFGGGASGALILDHSAAFSAQTLGFGAGDSFDLRDFAYIKGSTGIASQSTFNPYDASLQLTNGATVSVSLDLQGDFLAADLGARHLRFSITDDGHEIGTTGLDGTKVTLVSTSA</sequence>
<dbReference type="RefSeq" id="WP_113888907.1">
    <property type="nucleotide sequence ID" value="NZ_QNRK01000008.1"/>
</dbReference>
<comment type="caution">
    <text evidence="1">The sequence shown here is derived from an EMBL/GenBank/DDBJ whole genome shotgun (WGS) entry which is preliminary data.</text>
</comment>
<proteinExistence type="predicted"/>
<reference evidence="1 2" key="1">
    <citation type="submission" date="2018-06" db="EMBL/GenBank/DDBJ databases">
        <title>Genomic Encyclopedia of Type Strains, Phase IV (KMG-IV): sequencing the most valuable type-strain genomes for metagenomic binning, comparative biology and taxonomic classification.</title>
        <authorList>
            <person name="Goeker M."/>
        </authorList>
    </citation>
    <scope>NUCLEOTIDE SEQUENCE [LARGE SCALE GENOMIC DNA]</scope>
    <source>
        <strain evidence="1 2">DSM 24875</strain>
    </source>
</reference>
<name>A0A366FLS7_9HYPH</name>
<gene>
    <name evidence="1" type="ORF">DFR50_108169</name>
</gene>
<dbReference type="EMBL" id="QNRK01000008">
    <property type="protein sequence ID" value="RBP15612.1"/>
    <property type="molecule type" value="Genomic_DNA"/>
</dbReference>
<dbReference type="Proteomes" id="UP000253529">
    <property type="component" value="Unassembled WGS sequence"/>
</dbReference>
<keyword evidence="2" id="KW-1185">Reference proteome</keyword>
<accession>A0A366FLS7</accession>
<evidence type="ECO:0000313" key="2">
    <source>
        <dbReference type="Proteomes" id="UP000253529"/>
    </source>
</evidence>